<comment type="caution">
    <text evidence="1">The sequence shown here is derived from an EMBL/GenBank/DDBJ whole genome shotgun (WGS) entry which is preliminary data.</text>
</comment>
<dbReference type="RefSeq" id="WP_128197986.1">
    <property type="nucleotide sequence ID" value="NZ_SACT01000002.1"/>
</dbReference>
<protein>
    <submittedName>
        <fullName evidence="1">Uncharacterized protein</fullName>
    </submittedName>
</protein>
<dbReference type="EMBL" id="SACT01000002">
    <property type="protein sequence ID" value="RVT52613.1"/>
    <property type="molecule type" value="Genomic_DNA"/>
</dbReference>
<dbReference type="Proteomes" id="UP000288178">
    <property type="component" value="Unassembled WGS sequence"/>
</dbReference>
<accession>A0A437JY61</accession>
<sequence>MSGTTRTFAAPGVLLVDSITQLEPGDAGVVAVSGSHGGVSSAQYALAVPLRLAVFNDAGIGKDEAGVAALVLLQAAGRAAVTVAHSSARIGDAQDHWDHGVISRVNAAAAAMGFAAGQDLRAAILRFLPS</sequence>
<dbReference type="AlphaFoldDB" id="A0A437JY61"/>
<name>A0A437JY61_9BURK</name>
<reference evidence="1 2" key="1">
    <citation type="submission" date="2019-01" db="EMBL/GenBank/DDBJ databases">
        <authorList>
            <person name="Chen W.-M."/>
        </authorList>
    </citation>
    <scope>NUCLEOTIDE SEQUENCE [LARGE SCALE GENOMIC DNA]</scope>
    <source>
        <strain evidence="1 2">ICH-3</strain>
    </source>
</reference>
<keyword evidence="2" id="KW-1185">Reference proteome</keyword>
<proteinExistence type="predicted"/>
<evidence type="ECO:0000313" key="2">
    <source>
        <dbReference type="Proteomes" id="UP000288178"/>
    </source>
</evidence>
<organism evidence="1 2">
    <name type="scientific">Rubrivivax albus</name>
    <dbReference type="NCBI Taxonomy" id="2499835"/>
    <lineage>
        <taxon>Bacteria</taxon>
        <taxon>Pseudomonadati</taxon>
        <taxon>Pseudomonadota</taxon>
        <taxon>Betaproteobacteria</taxon>
        <taxon>Burkholderiales</taxon>
        <taxon>Sphaerotilaceae</taxon>
        <taxon>Rubrivivax</taxon>
    </lineage>
</organism>
<gene>
    <name evidence="1" type="ORF">ENE75_09300</name>
</gene>
<evidence type="ECO:0000313" key="1">
    <source>
        <dbReference type="EMBL" id="RVT52613.1"/>
    </source>
</evidence>